<gene>
    <name evidence="2" type="ORF">B0H15DRAFT_990446</name>
</gene>
<evidence type="ECO:0000313" key="2">
    <source>
        <dbReference type="EMBL" id="KAJ7083957.1"/>
    </source>
</evidence>
<proteinExistence type="predicted"/>
<evidence type="ECO:0000313" key="3">
    <source>
        <dbReference type="Proteomes" id="UP001222325"/>
    </source>
</evidence>
<evidence type="ECO:0000256" key="1">
    <source>
        <dbReference type="SAM" id="MobiDB-lite"/>
    </source>
</evidence>
<dbReference type="Proteomes" id="UP001222325">
    <property type="component" value="Unassembled WGS sequence"/>
</dbReference>
<dbReference type="EMBL" id="JARJCN010000039">
    <property type="protein sequence ID" value="KAJ7083957.1"/>
    <property type="molecule type" value="Genomic_DNA"/>
</dbReference>
<dbReference type="AlphaFoldDB" id="A0AAD6XSB2"/>
<feature type="compositionally biased region" description="Basic residues" evidence="1">
    <location>
        <begin position="80"/>
        <end position="90"/>
    </location>
</feature>
<comment type="caution">
    <text evidence="2">The sequence shown here is derived from an EMBL/GenBank/DDBJ whole genome shotgun (WGS) entry which is preliminary data.</text>
</comment>
<feature type="compositionally biased region" description="Polar residues" evidence="1">
    <location>
        <begin position="96"/>
        <end position="112"/>
    </location>
</feature>
<reference evidence="2" key="1">
    <citation type="submission" date="2023-03" db="EMBL/GenBank/DDBJ databases">
        <title>Massive genome expansion in bonnet fungi (Mycena s.s.) driven by repeated elements and novel gene families across ecological guilds.</title>
        <authorList>
            <consortium name="Lawrence Berkeley National Laboratory"/>
            <person name="Harder C.B."/>
            <person name="Miyauchi S."/>
            <person name="Viragh M."/>
            <person name="Kuo A."/>
            <person name="Thoen E."/>
            <person name="Andreopoulos B."/>
            <person name="Lu D."/>
            <person name="Skrede I."/>
            <person name="Drula E."/>
            <person name="Henrissat B."/>
            <person name="Morin E."/>
            <person name="Kohler A."/>
            <person name="Barry K."/>
            <person name="LaButti K."/>
            <person name="Morin E."/>
            <person name="Salamov A."/>
            <person name="Lipzen A."/>
            <person name="Mereny Z."/>
            <person name="Hegedus B."/>
            <person name="Baldrian P."/>
            <person name="Stursova M."/>
            <person name="Weitz H."/>
            <person name="Taylor A."/>
            <person name="Grigoriev I.V."/>
            <person name="Nagy L.G."/>
            <person name="Martin F."/>
            <person name="Kauserud H."/>
        </authorList>
    </citation>
    <scope>NUCLEOTIDE SEQUENCE</scope>
    <source>
        <strain evidence="2">CBHHK173m</strain>
    </source>
</reference>
<sequence>MNLDPILVTQLNRCLEELAHVREEHAQSLAARDALDVAIQKKVETIEKYWEELALEKGPAVLAERIAYERKAERGYRNAPKAKRQGRKRFRVQEYLDSQKTASGSKFTQASQEPKKKKQSNDSLRFKASQAMKETKALRTASGQLRQEMAKAENHLGFLEMLENKMKRPGLAWKPGLGPGFGRLGLQNLEAQASGPKLIPPSDQHHTIPSNGISAAAVAPVNGTGIAPAAPPALVGTSSLTTGARPAVNLGNNRDIAGGGVAPTTAIAPAIQATALGTLVHVYILLDSCCISSTYLHNGDACGRRDHRTDGGWTCGGDDENTYSNILNPVSNSDYRYASSNYFRSGTEPYQQERRPQRPLIDSMGFLSLGHRAYICRDWYLYVASDSAIASMNLTLSEDRQITPLESL</sequence>
<name>A0AAD6XSB2_9AGAR</name>
<keyword evidence="3" id="KW-1185">Reference proteome</keyword>
<protein>
    <submittedName>
        <fullName evidence="2">Uncharacterized protein</fullName>
    </submittedName>
</protein>
<organism evidence="2 3">
    <name type="scientific">Mycena belliarum</name>
    <dbReference type="NCBI Taxonomy" id="1033014"/>
    <lineage>
        <taxon>Eukaryota</taxon>
        <taxon>Fungi</taxon>
        <taxon>Dikarya</taxon>
        <taxon>Basidiomycota</taxon>
        <taxon>Agaricomycotina</taxon>
        <taxon>Agaricomycetes</taxon>
        <taxon>Agaricomycetidae</taxon>
        <taxon>Agaricales</taxon>
        <taxon>Marasmiineae</taxon>
        <taxon>Mycenaceae</taxon>
        <taxon>Mycena</taxon>
    </lineage>
</organism>
<feature type="region of interest" description="Disordered" evidence="1">
    <location>
        <begin position="75"/>
        <end position="142"/>
    </location>
</feature>
<accession>A0AAD6XSB2</accession>